<dbReference type="AlphaFoldDB" id="M7ZLV0"/>
<keyword evidence="4" id="KW-0547">Nucleotide-binding</keyword>
<evidence type="ECO:0000256" key="4">
    <source>
        <dbReference type="ARBA" id="ARBA00022741"/>
    </source>
</evidence>
<feature type="domain" description="Disease resistance N-terminal" evidence="6">
    <location>
        <begin position="10"/>
        <end position="94"/>
    </location>
</feature>
<reference evidence="7" key="1">
    <citation type="journal article" date="2013" name="Nature">
        <title>Draft genome of the wheat A-genome progenitor Triticum urartu.</title>
        <authorList>
            <person name="Ling H.Q."/>
            <person name="Zhao S."/>
            <person name="Liu D."/>
            <person name="Wang J."/>
            <person name="Sun H."/>
            <person name="Zhang C."/>
            <person name="Fan H."/>
            <person name="Li D."/>
            <person name="Dong L."/>
            <person name="Tao Y."/>
            <person name="Gao C."/>
            <person name="Wu H."/>
            <person name="Li Y."/>
            <person name="Cui Y."/>
            <person name="Guo X."/>
            <person name="Zheng S."/>
            <person name="Wang B."/>
            <person name="Yu K."/>
            <person name="Liang Q."/>
            <person name="Yang W."/>
            <person name="Lou X."/>
            <person name="Chen J."/>
            <person name="Feng M."/>
            <person name="Jian J."/>
            <person name="Zhang X."/>
            <person name="Luo G."/>
            <person name="Jiang Y."/>
            <person name="Liu J."/>
            <person name="Wang Z."/>
            <person name="Sha Y."/>
            <person name="Zhang B."/>
            <person name="Wu H."/>
            <person name="Tang D."/>
            <person name="Shen Q."/>
            <person name="Xue P."/>
            <person name="Zou S."/>
            <person name="Wang X."/>
            <person name="Liu X."/>
            <person name="Wang F."/>
            <person name="Yang Y."/>
            <person name="An X."/>
            <person name="Dong Z."/>
            <person name="Zhang K."/>
            <person name="Zhang X."/>
            <person name="Luo M.C."/>
            <person name="Dvorak J."/>
            <person name="Tong Y."/>
            <person name="Wang J."/>
            <person name="Yang H."/>
            <person name="Li Z."/>
            <person name="Wang D."/>
            <person name="Zhang A."/>
            <person name="Wang J."/>
        </authorList>
    </citation>
    <scope>NUCLEOTIDE SEQUENCE</scope>
</reference>
<dbReference type="GO" id="GO:0006952">
    <property type="term" value="P:defense response"/>
    <property type="evidence" value="ECO:0007669"/>
    <property type="project" value="UniProtKB-KW"/>
</dbReference>
<sequence>MEVAISAVTSELVSRFISFLMNKYQSHSHTQLEEEKLVEKLQHLLIRVGTVVEEADRRCIANSGMLMQLKMLSEAMYRGHHVLDAFNVQQLLESSIIDEVSDSSSVSSSVSYLSFPFKRPRTTASKEKDRSIHPELHGALKSLEIVVANMAEFVVFLGGYVVEEDWAKFYSFLRRMSKGSKVTIISKLQRIARFGTVKPICLSHLSYEEFWYLFKTLTFGSADPSEHPQLVRIAEEFAKIFQVGGSLVTTNAFADVLRRNLDVQFWLCVLGKTRRVIQKNLSEHGVYPYLLFEQGHPVDITDFALHRSSAVRITNCTNSSNRLTNNDLMKKETVTLGELLVNPNNRPKGEFSLLAWESRIPPYTRFEHFVVSSVQDLPQSVNLSGRKKRRVPI</sequence>
<accession>M7ZLV0</accession>
<evidence type="ECO:0000256" key="2">
    <source>
        <dbReference type="ARBA" id="ARBA00022614"/>
    </source>
</evidence>
<keyword evidence="5" id="KW-0611">Plant defense</keyword>
<dbReference type="GO" id="GO:0000166">
    <property type="term" value="F:nucleotide binding"/>
    <property type="evidence" value="ECO:0007669"/>
    <property type="project" value="UniProtKB-KW"/>
</dbReference>
<dbReference type="EMBL" id="KD101116">
    <property type="protein sequence ID" value="EMS61077.1"/>
    <property type="molecule type" value="Genomic_DNA"/>
</dbReference>
<dbReference type="Pfam" id="PF18052">
    <property type="entry name" value="Rx_N"/>
    <property type="match status" value="1"/>
</dbReference>
<evidence type="ECO:0000256" key="1">
    <source>
        <dbReference type="ARBA" id="ARBA00008894"/>
    </source>
</evidence>
<organism evidence="7">
    <name type="scientific">Triticum urartu</name>
    <name type="common">Red wild einkorn</name>
    <name type="synonym">Crithodium urartu</name>
    <dbReference type="NCBI Taxonomy" id="4572"/>
    <lineage>
        <taxon>Eukaryota</taxon>
        <taxon>Viridiplantae</taxon>
        <taxon>Streptophyta</taxon>
        <taxon>Embryophyta</taxon>
        <taxon>Tracheophyta</taxon>
        <taxon>Spermatophyta</taxon>
        <taxon>Magnoliopsida</taxon>
        <taxon>Liliopsida</taxon>
        <taxon>Poales</taxon>
        <taxon>Poaceae</taxon>
        <taxon>BOP clade</taxon>
        <taxon>Pooideae</taxon>
        <taxon>Triticodae</taxon>
        <taxon>Triticeae</taxon>
        <taxon>Triticinae</taxon>
        <taxon>Triticum</taxon>
    </lineage>
</organism>
<keyword evidence="2" id="KW-0433">Leucine-rich repeat</keyword>
<evidence type="ECO:0000313" key="7">
    <source>
        <dbReference type="EMBL" id="EMS61077.1"/>
    </source>
</evidence>
<gene>
    <name evidence="7" type="ORF">TRIUR3_03217</name>
</gene>
<keyword evidence="3" id="KW-0677">Repeat</keyword>
<comment type="similarity">
    <text evidence="1">Belongs to the disease resistance NB-LRR family.</text>
</comment>
<name>M7ZLV0_TRIUA</name>
<proteinExistence type="inferred from homology"/>
<evidence type="ECO:0000256" key="3">
    <source>
        <dbReference type="ARBA" id="ARBA00022737"/>
    </source>
</evidence>
<dbReference type="STRING" id="4572.M7ZLV0"/>
<protein>
    <recommendedName>
        <fullName evidence="6">Disease resistance N-terminal domain-containing protein</fullName>
    </recommendedName>
</protein>
<dbReference type="PANTHER" id="PTHR33377">
    <property type="entry name" value="OS10G0134700 PROTEIN-RELATED"/>
    <property type="match status" value="1"/>
</dbReference>
<evidence type="ECO:0000259" key="6">
    <source>
        <dbReference type="Pfam" id="PF18052"/>
    </source>
</evidence>
<dbReference type="InterPro" id="IPR041118">
    <property type="entry name" value="Rx_N"/>
</dbReference>
<evidence type="ECO:0000256" key="5">
    <source>
        <dbReference type="ARBA" id="ARBA00022821"/>
    </source>
</evidence>
<dbReference type="OMA" id="GCERMSG"/>
<dbReference type="PANTHER" id="PTHR33377:SF16">
    <property type="entry name" value="RX N-TERMINAL DOMAIN-CONTAINING PROTEIN"/>
    <property type="match status" value="1"/>
</dbReference>
<dbReference type="eggNOG" id="KOG4658">
    <property type="taxonomic scope" value="Eukaryota"/>
</dbReference>